<dbReference type="PROSITE" id="PS50157">
    <property type="entry name" value="ZINC_FINGER_C2H2_2"/>
    <property type="match status" value="1"/>
</dbReference>
<proteinExistence type="predicted"/>
<keyword evidence="4" id="KW-1185">Reference proteome</keyword>
<dbReference type="GO" id="GO:0008270">
    <property type="term" value="F:zinc ion binding"/>
    <property type="evidence" value="ECO:0007669"/>
    <property type="project" value="UniProtKB-KW"/>
</dbReference>
<feature type="domain" description="C2H2-type" evidence="2">
    <location>
        <begin position="154"/>
        <end position="177"/>
    </location>
</feature>
<dbReference type="PROSITE" id="PS00028">
    <property type="entry name" value="ZINC_FINGER_C2H2_1"/>
    <property type="match status" value="1"/>
</dbReference>
<dbReference type="InterPro" id="IPR013087">
    <property type="entry name" value="Znf_C2H2_type"/>
</dbReference>
<reference evidence="3" key="1">
    <citation type="submission" date="2020-11" db="EMBL/GenBank/DDBJ databases">
        <authorList>
            <person name="Tran Van P."/>
        </authorList>
    </citation>
    <scope>NUCLEOTIDE SEQUENCE</scope>
</reference>
<feature type="non-terminal residue" evidence="3">
    <location>
        <position position="177"/>
    </location>
</feature>
<dbReference type="AlphaFoldDB" id="A0A7R9LY61"/>
<sequence>EEERITSVNNSRIGNHLFNYSNDFINSEKQKLTANVSTFCNKNRELTVNLEEDIEPIKLLEQSMSTPENSRLECAIDGSLATSETNLDLEDGEDNELQEIPLMDENCSQDNFNQFKGYSIDNHLRVGLNSNCAAPQTIEEYEQLLSEIQCNNLTTCPVCAKVFIKKSKLIRHYHTHF</sequence>
<keyword evidence="1" id="KW-0479">Metal-binding</keyword>
<dbReference type="EMBL" id="CAJPIZ010049602">
    <property type="protein sequence ID" value="CAG2122665.1"/>
    <property type="molecule type" value="Genomic_DNA"/>
</dbReference>
<feature type="non-terminal residue" evidence="3">
    <location>
        <position position="1"/>
    </location>
</feature>
<evidence type="ECO:0000256" key="1">
    <source>
        <dbReference type="PROSITE-ProRule" id="PRU00042"/>
    </source>
</evidence>
<accession>A0A7R9LY61</accession>
<keyword evidence="1" id="KW-0863">Zinc-finger</keyword>
<evidence type="ECO:0000259" key="2">
    <source>
        <dbReference type="PROSITE" id="PS50157"/>
    </source>
</evidence>
<organism evidence="3">
    <name type="scientific">Medioppia subpectinata</name>
    <dbReference type="NCBI Taxonomy" id="1979941"/>
    <lineage>
        <taxon>Eukaryota</taxon>
        <taxon>Metazoa</taxon>
        <taxon>Ecdysozoa</taxon>
        <taxon>Arthropoda</taxon>
        <taxon>Chelicerata</taxon>
        <taxon>Arachnida</taxon>
        <taxon>Acari</taxon>
        <taxon>Acariformes</taxon>
        <taxon>Sarcoptiformes</taxon>
        <taxon>Oribatida</taxon>
        <taxon>Brachypylina</taxon>
        <taxon>Oppioidea</taxon>
        <taxon>Oppiidae</taxon>
        <taxon>Medioppia</taxon>
    </lineage>
</organism>
<keyword evidence="1" id="KW-0862">Zinc</keyword>
<protein>
    <recommendedName>
        <fullName evidence="2">C2H2-type domain-containing protein</fullName>
    </recommendedName>
</protein>
<evidence type="ECO:0000313" key="4">
    <source>
        <dbReference type="Proteomes" id="UP000759131"/>
    </source>
</evidence>
<dbReference type="EMBL" id="OC904177">
    <property type="protein sequence ID" value="CAD7649899.1"/>
    <property type="molecule type" value="Genomic_DNA"/>
</dbReference>
<name>A0A7R9LY61_9ACAR</name>
<dbReference type="Proteomes" id="UP000759131">
    <property type="component" value="Unassembled WGS sequence"/>
</dbReference>
<gene>
    <name evidence="3" type="ORF">OSB1V03_LOCUS22611</name>
</gene>
<evidence type="ECO:0000313" key="3">
    <source>
        <dbReference type="EMBL" id="CAD7649899.1"/>
    </source>
</evidence>